<evidence type="ECO:0000313" key="1">
    <source>
        <dbReference type="EMBL" id="CAJ0569754.1"/>
    </source>
</evidence>
<proteinExistence type="predicted"/>
<accession>A0AA36FWT2</accession>
<keyword evidence="2" id="KW-1185">Reference proteome</keyword>
<dbReference type="AlphaFoldDB" id="A0AA36FWT2"/>
<reference evidence="1" key="1">
    <citation type="submission" date="2023-06" db="EMBL/GenBank/DDBJ databases">
        <authorList>
            <person name="Delattre M."/>
        </authorList>
    </citation>
    <scope>NUCLEOTIDE SEQUENCE</scope>
    <source>
        <strain evidence="1">AF72</strain>
    </source>
</reference>
<feature type="non-terminal residue" evidence="1">
    <location>
        <position position="1"/>
    </location>
</feature>
<feature type="non-terminal residue" evidence="1">
    <location>
        <position position="56"/>
    </location>
</feature>
<dbReference type="Proteomes" id="UP001177023">
    <property type="component" value="Unassembled WGS sequence"/>
</dbReference>
<name>A0AA36FWT2_9BILA</name>
<sequence>CRSFPVATRSLDDLEAEFDALRAEIARLAHDHRIHRMDWLRGGGGRDMFSHHKVWS</sequence>
<dbReference type="EMBL" id="CATQJA010002117">
    <property type="protein sequence ID" value="CAJ0569754.1"/>
    <property type="molecule type" value="Genomic_DNA"/>
</dbReference>
<evidence type="ECO:0000313" key="2">
    <source>
        <dbReference type="Proteomes" id="UP001177023"/>
    </source>
</evidence>
<gene>
    <name evidence="1" type="ORF">MSPICULIGERA_LOCUS8218</name>
</gene>
<organism evidence="1 2">
    <name type="scientific">Mesorhabditis spiculigera</name>
    <dbReference type="NCBI Taxonomy" id="96644"/>
    <lineage>
        <taxon>Eukaryota</taxon>
        <taxon>Metazoa</taxon>
        <taxon>Ecdysozoa</taxon>
        <taxon>Nematoda</taxon>
        <taxon>Chromadorea</taxon>
        <taxon>Rhabditida</taxon>
        <taxon>Rhabditina</taxon>
        <taxon>Rhabditomorpha</taxon>
        <taxon>Rhabditoidea</taxon>
        <taxon>Rhabditidae</taxon>
        <taxon>Mesorhabditinae</taxon>
        <taxon>Mesorhabditis</taxon>
    </lineage>
</organism>
<comment type="caution">
    <text evidence="1">The sequence shown here is derived from an EMBL/GenBank/DDBJ whole genome shotgun (WGS) entry which is preliminary data.</text>
</comment>
<protein>
    <submittedName>
        <fullName evidence="1">Uncharacterized protein</fullName>
    </submittedName>
</protein>